<dbReference type="GO" id="GO:0015297">
    <property type="term" value="F:antiporter activity"/>
    <property type="evidence" value="ECO:0007669"/>
    <property type="project" value="UniProtKB-KW"/>
</dbReference>
<dbReference type="Proteomes" id="UP000824201">
    <property type="component" value="Unassembled WGS sequence"/>
</dbReference>
<evidence type="ECO:0000256" key="3">
    <source>
        <dbReference type="ARBA" id="ARBA00010199"/>
    </source>
</evidence>
<keyword evidence="6" id="KW-0050">Antiport</keyword>
<feature type="transmembrane region" description="Helical" evidence="13">
    <location>
        <begin position="155"/>
        <end position="175"/>
    </location>
</feature>
<keyword evidence="5" id="KW-0813">Transport</keyword>
<dbReference type="Pfam" id="PF01554">
    <property type="entry name" value="MatE"/>
    <property type="match status" value="2"/>
</dbReference>
<feature type="transmembrane region" description="Helical" evidence="13">
    <location>
        <begin position="433"/>
        <end position="451"/>
    </location>
</feature>
<evidence type="ECO:0000256" key="1">
    <source>
        <dbReference type="ARBA" id="ARBA00003408"/>
    </source>
</evidence>
<comment type="function">
    <text evidence="1">Multidrug efflux pump.</text>
</comment>
<dbReference type="PIRSF" id="PIRSF006603">
    <property type="entry name" value="DinF"/>
    <property type="match status" value="1"/>
</dbReference>
<dbReference type="GO" id="GO:0006811">
    <property type="term" value="P:monoatomic ion transport"/>
    <property type="evidence" value="ECO:0007669"/>
    <property type="project" value="UniProtKB-KW"/>
</dbReference>
<accession>A0A9D1JDV3</accession>
<evidence type="ECO:0000313" key="15">
    <source>
        <dbReference type="Proteomes" id="UP000824201"/>
    </source>
</evidence>
<dbReference type="EMBL" id="DVHN01000152">
    <property type="protein sequence ID" value="HIR89548.1"/>
    <property type="molecule type" value="Genomic_DNA"/>
</dbReference>
<feature type="transmembrane region" description="Helical" evidence="13">
    <location>
        <begin position="187"/>
        <end position="208"/>
    </location>
</feature>
<keyword evidence="10" id="KW-0406">Ion transport</keyword>
<evidence type="ECO:0000313" key="14">
    <source>
        <dbReference type="EMBL" id="HIR89548.1"/>
    </source>
</evidence>
<name>A0A9D1JDV3_9FIRM</name>
<feature type="transmembrane region" description="Helical" evidence="13">
    <location>
        <begin position="382"/>
        <end position="401"/>
    </location>
</feature>
<keyword evidence="7" id="KW-1003">Cell membrane</keyword>
<dbReference type="PANTHER" id="PTHR43298:SF2">
    <property type="entry name" value="FMN_FAD EXPORTER YEEO-RELATED"/>
    <property type="match status" value="1"/>
</dbReference>
<dbReference type="GO" id="GO:0005886">
    <property type="term" value="C:plasma membrane"/>
    <property type="evidence" value="ECO:0007669"/>
    <property type="project" value="UniProtKB-SubCell"/>
</dbReference>
<reference evidence="14" key="2">
    <citation type="journal article" date="2021" name="PeerJ">
        <title>Extensive microbial diversity within the chicken gut microbiome revealed by metagenomics and culture.</title>
        <authorList>
            <person name="Gilroy R."/>
            <person name="Ravi A."/>
            <person name="Getino M."/>
            <person name="Pursley I."/>
            <person name="Horton D.L."/>
            <person name="Alikhan N.F."/>
            <person name="Baker D."/>
            <person name="Gharbi K."/>
            <person name="Hall N."/>
            <person name="Watson M."/>
            <person name="Adriaenssens E.M."/>
            <person name="Foster-Nyarko E."/>
            <person name="Jarju S."/>
            <person name="Secka A."/>
            <person name="Antonio M."/>
            <person name="Oren A."/>
            <person name="Chaudhuri R.R."/>
            <person name="La Ragione R."/>
            <person name="Hildebrand F."/>
            <person name="Pallen M.J."/>
        </authorList>
    </citation>
    <scope>NUCLEOTIDE SEQUENCE</scope>
    <source>
        <strain evidence="14">ChiW13-3771</strain>
    </source>
</reference>
<dbReference type="AlphaFoldDB" id="A0A9D1JDV3"/>
<evidence type="ECO:0000256" key="4">
    <source>
        <dbReference type="ARBA" id="ARBA00020268"/>
    </source>
</evidence>
<evidence type="ECO:0000256" key="7">
    <source>
        <dbReference type="ARBA" id="ARBA00022475"/>
    </source>
</evidence>
<dbReference type="InterPro" id="IPR002528">
    <property type="entry name" value="MATE_fam"/>
</dbReference>
<comment type="subcellular location">
    <subcellularLocation>
        <location evidence="2">Cell membrane</location>
        <topology evidence="2">Multi-pass membrane protein</topology>
    </subcellularLocation>
</comment>
<feature type="transmembrane region" description="Helical" evidence="13">
    <location>
        <begin position="336"/>
        <end position="362"/>
    </location>
</feature>
<feature type="transmembrane region" description="Helical" evidence="13">
    <location>
        <begin position="408"/>
        <end position="427"/>
    </location>
</feature>
<dbReference type="PANTHER" id="PTHR43298">
    <property type="entry name" value="MULTIDRUG RESISTANCE PROTEIN NORM-RELATED"/>
    <property type="match status" value="1"/>
</dbReference>
<feature type="transmembrane region" description="Helical" evidence="13">
    <location>
        <begin position="214"/>
        <end position="234"/>
    </location>
</feature>
<evidence type="ECO:0000256" key="2">
    <source>
        <dbReference type="ARBA" id="ARBA00004651"/>
    </source>
</evidence>
<feature type="transmembrane region" description="Helical" evidence="13">
    <location>
        <begin position="117"/>
        <end position="135"/>
    </location>
</feature>
<comment type="similarity">
    <text evidence="3">Belongs to the multi antimicrobial extrusion (MATE) (TC 2.A.66.1) family.</text>
</comment>
<evidence type="ECO:0000256" key="6">
    <source>
        <dbReference type="ARBA" id="ARBA00022449"/>
    </source>
</evidence>
<dbReference type="InterPro" id="IPR050222">
    <property type="entry name" value="MATE_MdtK"/>
</dbReference>
<evidence type="ECO:0000256" key="10">
    <source>
        <dbReference type="ARBA" id="ARBA00023065"/>
    </source>
</evidence>
<dbReference type="InterPro" id="IPR048279">
    <property type="entry name" value="MdtK-like"/>
</dbReference>
<gene>
    <name evidence="14" type="ORF">IAC96_11435</name>
</gene>
<dbReference type="NCBIfam" id="TIGR00797">
    <property type="entry name" value="matE"/>
    <property type="match status" value="1"/>
</dbReference>
<organism evidence="14 15">
    <name type="scientific">Candidatus Fimimorpha faecalis</name>
    <dbReference type="NCBI Taxonomy" id="2840824"/>
    <lineage>
        <taxon>Bacteria</taxon>
        <taxon>Bacillati</taxon>
        <taxon>Bacillota</taxon>
        <taxon>Clostridia</taxon>
        <taxon>Eubacteriales</taxon>
        <taxon>Candidatus Fimimorpha</taxon>
    </lineage>
</organism>
<reference evidence="14" key="1">
    <citation type="submission" date="2020-10" db="EMBL/GenBank/DDBJ databases">
        <authorList>
            <person name="Gilroy R."/>
        </authorList>
    </citation>
    <scope>NUCLEOTIDE SEQUENCE</scope>
    <source>
        <strain evidence="14">ChiW13-3771</strain>
    </source>
</reference>
<protein>
    <recommendedName>
        <fullName evidence="4">Probable multidrug resistance protein NorM</fullName>
    </recommendedName>
    <alternativeName>
        <fullName evidence="12">Multidrug-efflux transporter</fullName>
    </alternativeName>
</protein>
<sequence>MTINRKKIKRLPKQKEDLSTVLNGEKQLGNRQKLFLVWQLSVPAILSQLTSIMMQYIDAAMVGNLGANASAAIGVVSTSTWLLSGLCSAVSTGFSVQAAQQIGARKEREARKVLKHALIAALGFSILLMLIGVLISRHLPVWLGAGEEIQKNASGYFLIYSCSLPALQLNSLASSMLQCSGDMRTPAILNASMCGLDILFNLIFIHFFGVMGAAIGTALAALVICAVMLWAACIRSSVLRINRKEPCVYDKMIIQKAIQIGVPMGFEHIAVCGAMIVSTRIVSPLGTIAIAANSFAVTAESLCYMPGYGIAAAATAIVGQSLGAGKKRLAKNFSNISILMGCVVMTVAGIVMYFLCPVIFQILTPDIQVQNLAAEVLRIELFAEPLYAVAIVASGALRGAGDSFVPSILNLISIWGVRITISILLVNQWGLQGVWFAMCVELCVRGLLLLYRQQRTFRLKERKRFWQL</sequence>
<evidence type="ECO:0000256" key="8">
    <source>
        <dbReference type="ARBA" id="ARBA00022692"/>
    </source>
</evidence>
<keyword evidence="8 13" id="KW-0812">Transmembrane</keyword>
<evidence type="ECO:0000256" key="13">
    <source>
        <dbReference type="SAM" id="Phobius"/>
    </source>
</evidence>
<comment type="caution">
    <text evidence="14">The sequence shown here is derived from an EMBL/GenBank/DDBJ whole genome shotgun (WGS) entry which is preliminary data.</text>
</comment>
<evidence type="ECO:0000256" key="9">
    <source>
        <dbReference type="ARBA" id="ARBA00022989"/>
    </source>
</evidence>
<dbReference type="GO" id="GO:0042910">
    <property type="term" value="F:xenobiotic transmembrane transporter activity"/>
    <property type="evidence" value="ECO:0007669"/>
    <property type="project" value="InterPro"/>
</dbReference>
<dbReference type="CDD" id="cd13137">
    <property type="entry name" value="MATE_NorM_like"/>
    <property type="match status" value="1"/>
</dbReference>
<keyword evidence="9 13" id="KW-1133">Transmembrane helix</keyword>
<evidence type="ECO:0000256" key="12">
    <source>
        <dbReference type="ARBA" id="ARBA00031636"/>
    </source>
</evidence>
<keyword evidence="11 13" id="KW-0472">Membrane</keyword>
<feature type="transmembrane region" description="Helical" evidence="13">
    <location>
        <begin position="35"/>
        <end position="57"/>
    </location>
</feature>
<evidence type="ECO:0000256" key="11">
    <source>
        <dbReference type="ARBA" id="ARBA00023136"/>
    </source>
</evidence>
<proteinExistence type="inferred from homology"/>
<feature type="transmembrane region" description="Helical" evidence="13">
    <location>
        <begin position="69"/>
        <end position="96"/>
    </location>
</feature>
<evidence type="ECO:0000256" key="5">
    <source>
        <dbReference type="ARBA" id="ARBA00022448"/>
    </source>
</evidence>